<feature type="region of interest" description="Disordered" evidence="2">
    <location>
        <begin position="32"/>
        <end position="80"/>
    </location>
</feature>
<accession>A0A6G1SQM8</accession>
<dbReference type="InterPro" id="IPR006768">
    <property type="entry name" value="Cwf19-like_C_dom-1"/>
</dbReference>
<dbReference type="GO" id="GO:0000398">
    <property type="term" value="P:mRNA splicing, via spliceosome"/>
    <property type="evidence" value="ECO:0007669"/>
    <property type="project" value="TreeGrafter"/>
</dbReference>
<dbReference type="Pfam" id="PF04677">
    <property type="entry name" value="CwfJ_C_1"/>
    <property type="match status" value="1"/>
</dbReference>
<dbReference type="Pfam" id="PF04676">
    <property type="entry name" value="CwfJ_C_2"/>
    <property type="match status" value="1"/>
</dbReference>
<proteinExistence type="inferred from homology"/>
<evidence type="ECO:0000256" key="1">
    <source>
        <dbReference type="ARBA" id="ARBA00006795"/>
    </source>
</evidence>
<feature type="domain" description="Cwf19-like C-terminal" evidence="4">
    <location>
        <begin position="160"/>
        <end position="289"/>
    </location>
</feature>
<evidence type="ECO:0000313" key="5">
    <source>
        <dbReference type="EMBL" id="MDE52487.1"/>
    </source>
</evidence>
<feature type="domain" description="Cwf19-like protein C-terminal" evidence="3">
    <location>
        <begin position="298"/>
        <end position="390"/>
    </location>
</feature>
<reference evidence="5" key="1">
    <citation type="submission" date="2018-10" db="EMBL/GenBank/DDBJ databases">
        <title>Transcriptome assembly of Aceria tosichella (Wheat curl mite) Type 2.</title>
        <authorList>
            <person name="Scully E.D."/>
            <person name="Geib S.M."/>
            <person name="Palmer N.A."/>
            <person name="Gupta A.K."/>
            <person name="Sarath G."/>
            <person name="Tatineni S."/>
        </authorList>
    </citation>
    <scope>NUCLEOTIDE SEQUENCE</scope>
    <source>
        <strain evidence="5">LincolnNE</strain>
    </source>
</reference>
<protein>
    <submittedName>
        <fullName evidence="5">CWF19-like protein 2</fullName>
    </submittedName>
</protein>
<name>A0A6G1SQM8_9ACAR</name>
<dbReference type="InterPro" id="IPR040194">
    <property type="entry name" value="Cwf19-like"/>
</dbReference>
<gene>
    <name evidence="5" type="ORF">g.21044</name>
</gene>
<sequence length="393" mass="45382">MTENTKNKISAQIIKAEMLGDQDKVKRLKRELHELTHGTTSTSSRDSRRPDYQTRVITNDRPEPSHSVIYKTPGKGGGGHDGRVQKFLGSIGTLDQMFQREKTLTASDEARMFMKTATKFSREDMETKHFSEEIDDSQVILNKSKKHKGEDGACCYAKQAKNDDLGPCSRCLEKVAKHLVVDNTGSVYMSLTDSKPFLSHMSNIIIRNIGHTCDSFVSATGQQQDDTATLIQSLREMWKSKGYRCIVMETYFRKKRSKGDDSTSGGNHFQVHCLPVKEKHYERSRMSFKQALQECEREWSMNRKLIVTEGRKIQRYLPKGLSYFWVCFDELTNGFGHVIENENDFSRYFGLEVLSGLLDKDFNPLRAHQREIYKDQFERSKDFKLLYSNFRLK</sequence>
<dbReference type="InterPro" id="IPR006767">
    <property type="entry name" value="Cwf19-like_C_dom-2"/>
</dbReference>
<feature type="compositionally biased region" description="Basic and acidic residues" evidence="2">
    <location>
        <begin position="45"/>
        <end position="64"/>
    </location>
</feature>
<evidence type="ECO:0000259" key="4">
    <source>
        <dbReference type="Pfam" id="PF04677"/>
    </source>
</evidence>
<evidence type="ECO:0000259" key="3">
    <source>
        <dbReference type="Pfam" id="PF04676"/>
    </source>
</evidence>
<dbReference type="EMBL" id="GGYP01007716">
    <property type="protein sequence ID" value="MDE52487.1"/>
    <property type="molecule type" value="Transcribed_RNA"/>
</dbReference>
<dbReference type="AlphaFoldDB" id="A0A6G1SQM8"/>
<dbReference type="GO" id="GO:0071014">
    <property type="term" value="C:post-mRNA release spliceosomal complex"/>
    <property type="evidence" value="ECO:0007669"/>
    <property type="project" value="TreeGrafter"/>
</dbReference>
<evidence type="ECO:0000256" key="2">
    <source>
        <dbReference type="SAM" id="MobiDB-lite"/>
    </source>
</evidence>
<dbReference type="PANTHER" id="PTHR12072">
    <property type="entry name" value="CWF19, CELL CYCLE CONTROL PROTEIN"/>
    <property type="match status" value="1"/>
</dbReference>
<organism evidence="5">
    <name type="scientific">Aceria tosichella</name>
    <name type="common">wheat curl mite</name>
    <dbReference type="NCBI Taxonomy" id="561515"/>
    <lineage>
        <taxon>Eukaryota</taxon>
        <taxon>Metazoa</taxon>
        <taxon>Ecdysozoa</taxon>
        <taxon>Arthropoda</taxon>
        <taxon>Chelicerata</taxon>
        <taxon>Arachnida</taxon>
        <taxon>Acari</taxon>
        <taxon>Acariformes</taxon>
        <taxon>Trombidiformes</taxon>
        <taxon>Prostigmata</taxon>
        <taxon>Eupodina</taxon>
        <taxon>Eriophyoidea</taxon>
        <taxon>Eriophyidae</taxon>
        <taxon>Eriophyinae</taxon>
        <taxon>Aceriini</taxon>
        <taxon>Aceria</taxon>
    </lineage>
</organism>
<dbReference type="PANTHER" id="PTHR12072:SF5">
    <property type="entry name" value="CWF19-LIKE PROTEIN 2"/>
    <property type="match status" value="1"/>
</dbReference>
<comment type="similarity">
    <text evidence="1">Belongs to the CWF19 family.</text>
</comment>